<dbReference type="InterPro" id="IPR011991">
    <property type="entry name" value="ArsR-like_HTH"/>
</dbReference>
<proteinExistence type="predicted"/>
<dbReference type="CDD" id="cd00090">
    <property type="entry name" value="HTH_ARSR"/>
    <property type="match status" value="1"/>
</dbReference>
<evidence type="ECO:0000259" key="4">
    <source>
        <dbReference type="PROSITE" id="PS50987"/>
    </source>
</evidence>
<evidence type="ECO:0000256" key="1">
    <source>
        <dbReference type="ARBA" id="ARBA00023015"/>
    </source>
</evidence>
<evidence type="ECO:0000256" key="3">
    <source>
        <dbReference type="ARBA" id="ARBA00023163"/>
    </source>
</evidence>
<evidence type="ECO:0000313" key="5">
    <source>
        <dbReference type="EMBL" id="MEE6146585.1"/>
    </source>
</evidence>
<dbReference type="Proteomes" id="UP001332931">
    <property type="component" value="Unassembled WGS sequence"/>
</dbReference>
<keyword evidence="2" id="KW-0238">DNA-binding</keyword>
<keyword evidence="3" id="KW-0804">Transcription</keyword>
<dbReference type="PROSITE" id="PS50987">
    <property type="entry name" value="HTH_ARSR_2"/>
    <property type="match status" value="1"/>
</dbReference>
<sequence length="98" mass="10482">MNLAESFKALGDEKRLALLLAIASHDDVCACHLADKVDVTQSTLSHHLSILARAGLVRTRKEGKWVHYTADREALRQLADALVALAENDGAAAGADCC</sequence>
<dbReference type="Gene3D" id="1.10.10.10">
    <property type="entry name" value="Winged helix-like DNA-binding domain superfamily/Winged helix DNA-binding domain"/>
    <property type="match status" value="1"/>
</dbReference>
<evidence type="ECO:0000256" key="2">
    <source>
        <dbReference type="ARBA" id="ARBA00023125"/>
    </source>
</evidence>
<dbReference type="SMART" id="SM00418">
    <property type="entry name" value="HTH_ARSR"/>
    <property type="match status" value="1"/>
</dbReference>
<dbReference type="RefSeq" id="WP_330957347.1">
    <property type="nucleotide sequence ID" value="NZ_JAZGJQ010000001.1"/>
</dbReference>
<dbReference type="PRINTS" id="PR00778">
    <property type="entry name" value="HTHARSR"/>
</dbReference>
<dbReference type="InterPro" id="IPR036388">
    <property type="entry name" value="WH-like_DNA-bd_sf"/>
</dbReference>
<feature type="domain" description="HTH arsR-type" evidence="4">
    <location>
        <begin position="1"/>
        <end position="90"/>
    </location>
</feature>
<dbReference type="InterPro" id="IPR051081">
    <property type="entry name" value="HTH_MetalResp_TranReg"/>
</dbReference>
<dbReference type="InterPro" id="IPR036390">
    <property type="entry name" value="WH_DNA-bd_sf"/>
</dbReference>
<keyword evidence="1" id="KW-0805">Transcription regulation</keyword>
<keyword evidence="6" id="KW-1185">Reference proteome</keyword>
<organism evidence="5 6">
    <name type="scientific">Olsenella absiana</name>
    <dbReference type="NCBI Taxonomy" id="3115222"/>
    <lineage>
        <taxon>Bacteria</taxon>
        <taxon>Bacillati</taxon>
        <taxon>Actinomycetota</taxon>
        <taxon>Coriobacteriia</taxon>
        <taxon>Coriobacteriales</taxon>
        <taxon>Atopobiaceae</taxon>
        <taxon>Olsenella</taxon>
    </lineage>
</organism>
<dbReference type="NCBIfam" id="NF033788">
    <property type="entry name" value="HTH_metalloreg"/>
    <property type="match status" value="1"/>
</dbReference>
<gene>
    <name evidence="5" type="ORF">VXJ25_01040</name>
</gene>
<dbReference type="EMBL" id="JAZGJQ010000001">
    <property type="protein sequence ID" value="MEE6146585.1"/>
    <property type="molecule type" value="Genomic_DNA"/>
</dbReference>
<name>A0ABU7R7K9_9ACTN</name>
<dbReference type="InterPro" id="IPR001845">
    <property type="entry name" value="HTH_ArsR_DNA-bd_dom"/>
</dbReference>
<reference evidence="5 6" key="1">
    <citation type="submission" date="2024-01" db="EMBL/GenBank/DDBJ databases">
        <title>Description of Olsenella sp. nov., isolated from pig feces.</title>
        <authorList>
            <person name="Chang Y.-H."/>
        </authorList>
    </citation>
    <scope>NUCLEOTIDE SEQUENCE [LARGE SCALE GENOMIC DNA]</scope>
    <source>
        <strain evidence="5 6">YH-ols2223</strain>
    </source>
</reference>
<protein>
    <submittedName>
        <fullName evidence="5">Metalloregulator ArsR/SmtB family transcription factor</fullName>
    </submittedName>
</protein>
<dbReference type="PANTHER" id="PTHR33154:SF18">
    <property type="entry name" value="ARSENICAL RESISTANCE OPERON REPRESSOR"/>
    <property type="match status" value="1"/>
</dbReference>
<dbReference type="SUPFAM" id="SSF46785">
    <property type="entry name" value="Winged helix' DNA-binding domain"/>
    <property type="match status" value="1"/>
</dbReference>
<dbReference type="PANTHER" id="PTHR33154">
    <property type="entry name" value="TRANSCRIPTIONAL REGULATOR, ARSR FAMILY"/>
    <property type="match status" value="1"/>
</dbReference>
<accession>A0ABU7R7K9</accession>
<evidence type="ECO:0000313" key="6">
    <source>
        <dbReference type="Proteomes" id="UP001332931"/>
    </source>
</evidence>
<dbReference type="Pfam" id="PF01022">
    <property type="entry name" value="HTH_5"/>
    <property type="match status" value="1"/>
</dbReference>
<comment type="caution">
    <text evidence="5">The sequence shown here is derived from an EMBL/GenBank/DDBJ whole genome shotgun (WGS) entry which is preliminary data.</text>
</comment>